<dbReference type="EMBL" id="JAHRHJ020003813">
    <property type="protein sequence ID" value="KAH9288362.1"/>
    <property type="molecule type" value="Genomic_DNA"/>
</dbReference>
<sequence>MEQQVTLIRQRLQEAQDRQKKYADQHRTDRSFEVGTKVFLRVRPHKSPIRYGKGSKLAPRFVGPFEILERLGPLAYRLALPPSLSRVHDVFHVSVLRRYVSDPSHVLDWTALQVQDQGQVMVEPVRILDRRTLGLRGREIDQ</sequence>
<dbReference type="InterPro" id="IPR056924">
    <property type="entry name" value="SH3_Tf2-1"/>
</dbReference>
<gene>
    <name evidence="2" type="ORF">KI387_032479</name>
</gene>
<evidence type="ECO:0000313" key="3">
    <source>
        <dbReference type="Proteomes" id="UP000824469"/>
    </source>
</evidence>
<evidence type="ECO:0000259" key="1">
    <source>
        <dbReference type="Pfam" id="PF24626"/>
    </source>
</evidence>
<dbReference type="PANTHER" id="PTHR46148:SF60">
    <property type="entry name" value="CHROMO DOMAIN-CONTAINING PROTEIN"/>
    <property type="match status" value="1"/>
</dbReference>
<reference evidence="2 3" key="1">
    <citation type="journal article" date="2021" name="Nat. Plants">
        <title>The Taxus genome provides insights into paclitaxel biosynthesis.</title>
        <authorList>
            <person name="Xiong X."/>
            <person name="Gou J."/>
            <person name="Liao Q."/>
            <person name="Li Y."/>
            <person name="Zhou Q."/>
            <person name="Bi G."/>
            <person name="Li C."/>
            <person name="Du R."/>
            <person name="Wang X."/>
            <person name="Sun T."/>
            <person name="Guo L."/>
            <person name="Liang H."/>
            <person name="Lu P."/>
            <person name="Wu Y."/>
            <person name="Zhang Z."/>
            <person name="Ro D.K."/>
            <person name="Shang Y."/>
            <person name="Huang S."/>
            <person name="Yan J."/>
        </authorList>
    </citation>
    <scope>NUCLEOTIDE SEQUENCE [LARGE SCALE GENOMIC DNA]</scope>
    <source>
        <strain evidence="2">Ta-2019</strain>
    </source>
</reference>
<proteinExistence type="predicted"/>
<dbReference type="PANTHER" id="PTHR46148">
    <property type="entry name" value="CHROMO DOMAIN-CONTAINING PROTEIN"/>
    <property type="match status" value="1"/>
</dbReference>
<accession>A0AA38BRZ1</accession>
<dbReference type="OMA" id="CFLMKEG"/>
<comment type="caution">
    <text evidence="2">The sequence shown here is derived from an EMBL/GenBank/DDBJ whole genome shotgun (WGS) entry which is preliminary data.</text>
</comment>
<protein>
    <recommendedName>
        <fullName evidence="1">Tf2-1-like SH3-like domain-containing protein</fullName>
    </recommendedName>
</protein>
<dbReference type="Pfam" id="PF24626">
    <property type="entry name" value="SH3_Tf2-1"/>
    <property type="match status" value="1"/>
</dbReference>
<dbReference type="AlphaFoldDB" id="A0AA38BRZ1"/>
<feature type="domain" description="Tf2-1-like SH3-like" evidence="1">
    <location>
        <begin position="35"/>
        <end position="100"/>
    </location>
</feature>
<name>A0AA38BRZ1_TAXCH</name>
<keyword evidence="3" id="KW-1185">Reference proteome</keyword>
<evidence type="ECO:0000313" key="2">
    <source>
        <dbReference type="EMBL" id="KAH9288362.1"/>
    </source>
</evidence>
<feature type="non-terminal residue" evidence="2">
    <location>
        <position position="142"/>
    </location>
</feature>
<organism evidence="2 3">
    <name type="scientific">Taxus chinensis</name>
    <name type="common">Chinese yew</name>
    <name type="synonym">Taxus wallichiana var. chinensis</name>
    <dbReference type="NCBI Taxonomy" id="29808"/>
    <lineage>
        <taxon>Eukaryota</taxon>
        <taxon>Viridiplantae</taxon>
        <taxon>Streptophyta</taxon>
        <taxon>Embryophyta</taxon>
        <taxon>Tracheophyta</taxon>
        <taxon>Spermatophyta</taxon>
        <taxon>Pinopsida</taxon>
        <taxon>Pinidae</taxon>
        <taxon>Conifers II</taxon>
        <taxon>Cupressales</taxon>
        <taxon>Taxaceae</taxon>
        <taxon>Taxus</taxon>
    </lineage>
</organism>
<dbReference type="Proteomes" id="UP000824469">
    <property type="component" value="Unassembled WGS sequence"/>
</dbReference>